<reference evidence="1 2" key="1">
    <citation type="journal article" date="2015" name="Nature">
        <title>rRNA introns, odd ribosomes, and small enigmatic genomes across a large radiation of phyla.</title>
        <authorList>
            <person name="Brown C.T."/>
            <person name="Hug L.A."/>
            <person name="Thomas B.C."/>
            <person name="Sharon I."/>
            <person name="Castelle C.J."/>
            <person name="Singh A."/>
            <person name="Wilkins M.J."/>
            <person name="Williams K.H."/>
            <person name="Banfield J.F."/>
        </authorList>
    </citation>
    <scope>NUCLEOTIDE SEQUENCE [LARGE SCALE GENOMIC DNA]</scope>
</reference>
<organism evidence="1 2">
    <name type="scientific">Candidatus Yanofskybacteria bacterium GW2011_GWA2_41_22</name>
    <dbReference type="NCBI Taxonomy" id="1619023"/>
    <lineage>
        <taxon>Bacteria</taxon>
        <taxon>Candidatus Yanofskyibacteriota</taxon>
    </lineage>
</organism>
<dbReference type="AlphaFoldDB" id="A0A0G0VPW6"/>
<accession>A0A0G0VPW6</accession>
<proteinExistence type="predicted"/>
<protein>
    <submittedName>
        <fullName evidence="1">Uncharacterized protein</fullName>
    </submittedName>
</protein>
<name>A0A0G0VPW6_9BACT</name>
<gene>
    <name evidence="1" type="ORF">UU54_C0001G0009</name>
</gene>
<comment type="caution">
    <text evidence="1">The sequence shown here is derived from an EMBL/GenBank/DDBJ whole genome shotgun (WGS) entry which is preliminary data.</text>
</comment>
<dbReference type="Proteomes" id="UP000033903">
    <property type="component" value="Unassembled WGS sequence"/>
</dbReference>
<sequence>MDKKNKNIKSENRQRDEKMKKFIRLLKAFVKDYGLTKDDTLKLLKGLMDVYVKIEQRRVQRIADQIAKEVARKVEQWPVWMLCDRAITSQIKTQRKQKT</sequence>
<dbReference type="EMBL" id="LCBA01000001">
    <property type="protein sequence ID" value="KKS01697.1"/>
    <property type="molecule type" value="Genomic_DNA"/>
</dbReference>
<evidence type="ECO:0000313" key="1">
    <source>
        <dbReference type="EMBL" id="KKS01697.1"/>
    </source>
</evidence>
<evidence type="ECO:0000313" key="2">
    <source>
        <dbReference type="Proteomes" id="UP000033903"/>
    </source>
</evidence>